<dbReference type="Proteomes" id="UP001141552">
    <property type="component" value="Unassembled WGS sequence"/>
</dbReference>
<keyword evidence="2" id="KW-1185">Reference proteome</keyword>
<gene>
    <name evidence="1" type="ORF">Tsubulata_045005</name>
</gene>
<evidence type="ECO:0000313" key="1">
    <source>
        <dbReference type="EMBL" id="KAJ4840695.1"/>
    </source>
</evidence>
<sequence>MCIAAFVWQAHPLYPLILLQNRDEYHDRQVIFTLLSYYLDKRKHSWPTDPVAWWAGCDILGGRDAVAGGTWLGCSRTGRVAFLTNVLELHSLPEAKSRGELPVLFLQSRKNPKEFAEELAKEAHDYNGFNLILADIPSKSMVYFSNRPEGEPIVVREVSPGLHVLSNAKLNSPWLKVERLRLNFKEQLENYGKGEIPVKEMLQKLMRDTVKADMSELPGICSPEWEFNLSSIFVEVLTPLGCYGTRSSVALTIKTNGEVSFYETYLEKGIWKERTVNYCIQKLKQIEIESQLN</sequence>
<dbReference type="InterPro" id="IPR008551">
    <property type="entry name" value="TANGO2"/>
</dbReference>
<dbReference type="PANTHER" id="PTHR17985">
    <property type="entry name" value="SER/THR-RICH PROTEIN T10 IN DGCR REGION"/>
    <property type="match status" value="1"/>
</dbReference>
<accession>A0A9Q0G1R8</accession>
<evidence type="ECO:0008006" key="3">
    <source>
        <dbReference type="Google" id="ProtNLM"/>
    </source>
</evidence>
<comment type="caution">
    <text evidence="1">The sequence shown here is derived from an EMBL/GenBank/DDBJ whole genome shotgun (WGS) entry which is preliminary data.</text>
</comment>
<evidence type="ECO:0000313" key="2">
    <source>
        <dbReference type="Proteomes" id="UP001141552"/>
    </source>
</evidence>
<organism evidence="1 2">
    <name type="scientific">Turnera subulata</name>
    <dbReference type="NCBI Taxonomy" id="218843"/>
    <lineage>
        <taxon>Eukaryota</taxon>
        <taxon>Viridiplantae</taxon>
        <taxon>Streptophyta</taxon>
        <taxon>Embryophyta</taxon>
        <taxon>Tracheophyta</taxon>
        <taxon>Spermatophyta</taxon>
        <taxon>Magnoliopsida</taxon>
        <taxon>eudicotyledons</taxon>
        <taxon>Gunneridae</taxon>
        <taxon>Pentapetalae</taxon>
        <taxon>rosids</taxon>
        <taxon>fabids</taxon>
        <taxon>Malpighiales</taxon>
        <taxon>Passifloraceae</taxon>
        <taxon>Turnera</taxon>
    </lineage>
</organism>
<proteinExistence type="predicted"/>
<dbReference type="Pfam" id="PF05742">
    <property type="entry name" value="TANGO2"/>
    <property type="match status" value="1"/>
</dbReference>
<reference evidence="1" key="2">
    <citation type="journal article" date="2023" name="Plants (Basel)">
        <title>Annotation of the Turnera subulata (Passifloraceae) Draft Genome Reveals the S-Locus Evolved after the Divergence of Turneroideae from Passifloroideae in a Stepwise Manner.</title>
        <authorList>
            <person name="Henning P.M."/>
            <person name="Roalson E.H."/>
            <person name="Mir W."/>
            <person name="McCubbin A.G."/>
            <person name="Shore J.S."/>
        </authorList>
    </citation>
    <scope>NUCLEOTIDE SEQUENCE</scope>
    <source>
        <strain evidence="1">F60SS</strain>
    </source>
</reference>
<reference evidence="1" key="1">
    <citation type="submission" date="2022-02" db="EMBL/GenBank/DDBJ databases">
        <authorList>
            <person name="Henning P.M."/>
            <person name="McCubbin A.G."/>
            <person name="Shore J.S."/>
        </authorList>
    </citation>
    <scope>NUCLEOTIDE SEQUENCE</scope>
    <source>
        <strain evidence="1">F60SS</strain>
        <tissue evidence="1">Leaves</tissue>
    </source>
</reference>
<name>A0A9Q0G1R8_9ROSI</name>
<dbReference type="EMBL" id="JAKUCV010002986">
    <property type="protein sequence ID" value="KAJ4840695.1"/>
    <property type="molecule type" value="Genomic_DNA"/>
</dbReference>
<dbReference type="PANTHER" id="PTHR17985:SF8">
    <property type="entry name" value="TRANSPORT AND GOLGI ORGANIZATION PROTEIN 2 HOMOLOG"/>
    <property type="match status" value="1"/>
</dbReference>
<dbReference type="AlphaFoldDB" id="A0A9Q0G1R8"/>
<protein>
    <recommendedName>
        <fullName evidence="3">Transport and Golgi organization protein 2 homolog</fullName>
    </recommendedName>
</protein>
<dbReference type="OrthoDB" id="191601at2759"/>